<reference evidence="3" key="2">
    <citation type="journal article" date="2020" name="Plant J.">
        <title>Transposons played a major role in the diversification between the closely related almond and peach genomes: results from the almond genome sequence.</title>
        <authorList>
            <person name="Alioto T."/>
            <person name="Alexiou K.G."/>
            <person name="Bardil A."/>
            <person name="Barteri F."/>
            <person name="Castanera R."/>
            <person name="Cruz F."/>
            <person name="Dhingra A."/>
            <person name="Duval H."/>
            <person name="Fernandez I Marti A."/>
            <person name="Frias L."/>
            <person name="Galan B."/>
            <person name="Garcia J.L."/>
            <person name="Howad W."/>
            <person name="Gomez-Garrido J."/>
            <person name="Gut M."/>
            <person name="Julca I."/>
            <person name="Morata J."/>
            <person name="Puigdomenech P."/>
            <person name="Ribeca P."/>
            <person name="Rubio Cabetas M.J."/>
            <person name="Vlasova A."/>
            <person name="Wirthensohn M."/>
            <person name="Garcia-Mas J."/>
            <person name="Gabaldon T."/>
            <person name="Casacuberta J.M."/>
            <person name="Arus P."/>
        </authorList>
    </citation>
    <scope>NUCLEOTIDE SEQUENCE [LARGE SCALE GENOMIC DNA]</scope>
    <source>
        <strain evidence="3">cv. Texas</strain>
    </source>
</reference>
<dbReference type="Proteomes" id="UP000327085">
    <property type="component" value="Chromosome 1"/>
</dbReference>
<dbReference type="InParanoid" id="A0A5E4EY40"/>
<dbReference type="Proteomes" id="UP001054821">
    <property type="component" value="Chromosome 1"/>
</dbReference>
<accession>A0A5E4EY40</accession>
<evidence type="ECO:0000313" key="1">
    <source>
        <dbReference type="EMBL" id="KAI5356036.1"/>
    </source>
</evidence>
<sequence length="103" mass="11852">MAMPDYAMDIVDPSLLIERDVADVDDGRYQNDMRARPITSYQDGSPIQTKRLEDCLVSVMQIGLSCSAISPTERKQMYVVVNKMKATRDSYLNLRRRSQQYAR</sequence>
<dbReference type="AlphaFoldDB" id="A0A5E4EY40"/>
<evidence type="ECO:0008006" key="5">
    <source>
        <dbReference type="Google" id="ProtNLM"/>
    </source>
</evidence>
<dbReference type="EMBL" id="JAJFAZ020000001">
    <property type="protein sequence ID" value="KAI5356036.1"/>
    <property type="molecule type" value="Genomic_DNA"/>
</dbReference>
<evidence type="ECO:0000313" key="2">
    <source>
        <dbReference type="EMBL" id="VVA19719.1"/>
    </source>
</evidence>
<organism evidence="2 3">
    <name type="scientific">Prunus dulcis</name>
    <name type="common">Almond</name>
    <name type="synonym">Amygdalus dulcis</name>
    <dbReference type="NCBI Taxonomy" id="3755"/>
    <lineage>
        <taxon>Eukaryota</taxon>
        <taxon>Viridiplantae</taxon>
        <taxon>Streptophyta</taxon>
        <taxon>Embryophyta</taxon>
        <taxon>Tracheophyta</taxon>
        <taxon>Spermatophyta</taxon>
        <taxon>Magnoliopsida</taxon>
        <taxon>eudicotyledons</taxon>
        <taxon>Gunneridae</taxon>
        <taxon>Pentapetalae</taxon>
        <taxon>rosids</taxon>
        <taxon>fabids</taxon>
        <taxon>Rosales</taxon>
        <taxon>Rosaceae</taxon>
        <taxon>Amygdaloideae</taxon>
        <taxon>Amygdaleae</taxon>
        <taxon>Prunus</taxon>
    </lineage>
</organism>
<dbReference type="EMBL" id="CABIKO010000038">
    <property type="protein sequence ID" value="VVA19719.1"/>
    <property type="molecule type" value="Genomic_DNA"/>
</dbReference>
<gene>
    <name evidence="2" type="ORF">ALMOND_2B035040</name>
    <name evidence="1" type="ORF">L3X38_008931</name>
</gene>
<dbReference type="Gramene" id="VVA19719">
    <property type="protein sequence ID" value="VVA19719"/>
    <property type="gene ID" value="Prudul26B035040"/>
</dbReference>
<protein>
    <recommendedName>
        <fullName evidence="5">Leucine-rich repeat protein kinase family protein</fullName>
    </recommendedName>
</protein>
<keyword evidence="4" id="KW-1185">Reference proteome</keyword>
<reference evidence="2" key="1">
    <citation type="submission" date="2019-07" db="EMBL/GenBank/DDBJ databases">
        <authorList>
            <person name="Alioto T."/>
            <person name="Alioto T."/>
            <person name="Gomez Garrido J."/>
        </authorList>
    </citation>
    <scope>NUCLEOTIDE SEQUENCE</scope>
</reference>
<reference evidence="1 4" key="3">
    <citation type="journal article" date="2022" name="G3 (Bethesda)">
        <title>Whole-genome sequence and methylome profiling of the almond [Prunus dulcis (Mill.) D.A. Webb] cultivar 'Nonpareil'.</title>
        <authorList>
            <person name="D'Amico-Willman K.M."/>
            <person name="Ouma W.Z."/>
            <person name="Meulia T."/>
            <person name="Sideli G.M."/>
            <person name="Gradziel T.M."/>
            <person name="Fresnedo-Ramirez J."/>
        </authorList>
    </citation>
    <scope>NUCLEOTIDE SEQUENCE [LARGE SCALE GENOMIC DNA]</scope>
    <source>
        <strain evidence="1">Clone GOH B32 T37-40</strain>
    </source>
</reference>
<evidence type="ECO:0000313" key="3">
    <source>
        <dbReference type="Proteomes" id="UP000327085"/>
    </source>
</evidence>
<proteinExistence type="predicted"/>
<name>A0A5E4EY40_PRUDU</name>
<evidence type="ECO:0000313" key="4">
    <source>
        <dbReference type="Proteomes" id="UP001054821"/>
    </source>
</evidence>